<dbReference type="STRING" id="933852.A0A0C2XF69"/>
<feature type="region of interest" description="Disordered" evidence="1">
    <location>
        <begin position="289"/>
        <end position="309"/>
    </location>
</feature>
<feature type="domain" description="SCD" evidence="2">
    <location>
        <begin position="333"/>
        <end position="418"/>
    </location>
</feature>
<dbReference type="GO" id="GO:0007062">
    <property type="term" value="P:sister chromatid cohesion"/>
    <property type="evidence" value="ECO:0007669"/>
    <property type="project" value="UniProtKB-ARBA"/>
</dbReference>
<evidence type="ECO:0000259" key="2">
    <source>
        <dbReference type="PROSITE" id="PS51425"/>
    </source>
</evidence>
<dbReference type="PANTHER" id="PTHR11199">
    <property type="entry name" value="STROMAL ANTIGEN"/>
    <property type="match status" value="1"/>
</dbReference>
<accession>A0A0C2XF69</accession>
<reference evidence="4" key="2">
    <citation type="submission" date="2015-01" db="EMBL/GenBank/DDBJ databases">
        <title>Evolutionary Origins and Diversification of the Mycorrhizal Mutualists.</title>
        <authorList>
            <consortium name="DOE Joint Genome Institute"/>
            <consortium name="Mycorrhizal Genomics Consortium"/>
            <person name="Kohler A."/>
            <person name="Kuo A."/>
            <person name="Nagy L.G."/>
            <person name="Floudas D."/>
            <person name="Copeland A."/>
            <person name="Barry K.W."/>
            <person name="Cichocki N."/>
            <person name="Veneault-Fourrey C."/>
            <person name="LaButti K."/>
            <person name="Lindquist E.A."/>
            <person name="Lipzen A."/>
            <person name="Lundell T."/>
            <person name="Morin E."/>
            <person name="Murat C."/>
            <person name="Riley R."/>
            <person name="Ohm R."/>
            <person name="Sun H."/>
            <person name="Tunlid A."/>
            <person name="Henrissat B."/>
            <person name="Grigoriev I.V."/>
            <person name="Hibbett D.S."/>
            <person name="Martin F."/>
        </authorList>
    </citation>
    <scope>NUCLEOTIDE SEQUENCE [LARGE SCALE GENOMIC DNA]</scope>
    <source>
        <strain evidence="4">MAFF 305830</strain>
    </source>
</reference>
<reference evidence="3 4" key="1">
    <citation type="submission" date="2014-04" db="EMBL/GenBank/DDBJ databases">
        <authorList>
            <consortium name="DOE Joint Genome Institute"/>
            <person name="Kuo A."/>
            <person name="Zuccaro A."/>
            <person name="Kohler A."/>
            <person name="Nagy L.G."/>
            <person name="Floudas D."/>
            <person name="Copeland A."/>
            <person name="Barry K.W."/>
            <person name="Cichocki N."/>
            <person name="Veneault-Fourrey C."/>
            <person name="LaButti K."/>
            <person name="Lindquist E.A."/>
            <person name="Lipzen A."/>
            <person name="Lundell T."/>
            <person name="Morin E."/>
            <person name="Murat C."/>
            <person name="Sun H."/>
            <person name="Tunlid A."/>
            <person name="Henrissat B."/>
            <person name="Grigoriev I.V."/>
            <person name="Hibbett D.S."/>
            <person name="Martin F."/>
            <person name="Nordberg H.P."/>
            <person name="Cantor M.N."/>
            <person name="Hua S.X."/>
        </authorList>
    </citation>
    <scope>NUCLEOTIDE SEQUENCE [LARGE SCALE GENOMIC DNA]</scope>
    <source>
        <strain evidence="3 4">MAFF 305830</strain>
    </source>
</reference>
<sequence length="1410" mass="156921">MSDRETTPTAPRRSARERKQNKEFANGSNKRKRDDDSEDDVEGEGEDPDHVATDSASDNDGEEQAVRAPRAGTRGTRGKGTKGAARGTGTRRKKANAAADDDEANDGAKLARDAKIADDNALFNLILSPVTALQDTADNFLESLDNTPEKALAELINCVLRTCGCNSSVDSDQVMDTDGVVDALDEFTEGFKGETMPTYPIASKSPIFRKFRKSLAEFITRLITSAAELGALYASELMSVLQAWIVPLSGSQIRSFRHTATVIALYIETALCQVAASVDKELQVLSRQKEGERSKAAGRSKGREQELDAKTKEVNTRRATLKEHLKDIFNAVFVHRSRDHDATIRADCVHELGVWFTKHPSYFLESGFLPYLGKTLADQNTAVRLEAVKAILTLYSKKDYIVAVNHFTQTFKPRLVEMAVSDIDLSVRLNVIQVLLAIDQLGLLEDEEREQLCILIFGREPRVREAVAPFVRLTWAEEVDQQLVGRSMTEENADKEKQRAGTKCLAQLLIKWSKIVSEDPSSKAQEGSSDEEQQGRVKDRLLREPGIDKVNHDRIGLAVESLWAEMEFLQKWNGLLGLLLMDHTTGVEQPEGSNSNAAAKSKKKRPGLRKEDSVVEAIWRLNDAEEEVLLQVLIAALRYATEEAKARKKSNKSVEPDDENATLDDITLALIKALPRLFIKHQTDASRIANVMVIPQLMNINMYLEMRMISAYETLWDDVCKQFMTHSSPDVIRRAVGTIRHMLSAASLQNTNKKKIGELEEELAGILRGKAATAGSGGRRSLETATFNEDETQALDTTIYRVANLLNLRNMSAWLEEDDGGKEVRLLEIFTSLAERARLGNESEDKMIEQVISILSSYIIWKSHEVFSADLSSAEGHALQQSLKQQRDPIVDTFLDFVIGENSQVTEPVKRAAFLSVMNIHLVYCARESQDNEGARLHQPDLQMVLEEEVQLRLAGYIQGVIELYAEELEAEKKAARRREKGDDESDTEMDDDVPTKRKKKGRPKNGDAASKESANDVPSLSRLEKDYAFQYTIVPFIQAIRTDTIAFEHSSVVLSHFGRFGVMYDSLAKVLVEMLRGRWQQGDNASVATVVKSSMRGAFILRIDGQIKSEDPSVALARTFATHFLLRGAHLSVLGRLPTPSLVDIHTDLINYLVAKIKDAGDDDDLVATIAPLFRPLIHLVVTGTPPQEMLKLKEHLEMKLDTAGIEWSASDKLWDGLAAYDRKLSNAPKEKATGGRKRGRPKKGTMSEEDEVANALTDDAQDEDLQPEKPRKQTKRRTRPVHKRGAKDKGSGSSAASSEDDTEPELDEAPKPTGKARKQKKKAIEPGPSDEEEPEPRLVVLNGETPSPHATPERAPKGSARKRRRGSEEADDAPASQKKQKVKEVDPPPEENDDEDDFAGRRLKRIKR</sequence>
<dbReference type="Proteomes" id="UP000054097">
    <property type="component" value="Unassembled WGS sequence"/>
</dbReference>
<dbReference type="InterPro" id="IPR013721">
    <property type="entry name" value="STAG"/>
</dbReference>
<feature type="compositionally biased region" description="Acidic residues" evidence="1">
    <location>
        <begin position="1300"/>
        <end position="1309"/>
    </location>
</feature>
<organism evidence="3 4">
    <name type="scientific">Serendipita vermifera MAFF 305830</name>
    <dbReference type="NCBI Taxonomy" id="933852"/>
    <lineage>
        <taxon>Eukaryota</taxon>
        <taxon>Fungi</taxon>
        <taxon>Dikarya</taxon>
        <taxon>Basidiomycota</taxon>
        <taxon>Agaricomycotina</taxon>
        <taxon>Agaricomycetes</taxon>
        <taxon>Sebacinales</taxon>
        <taxon>Serendipitaceae</taxon>
        <taxon>Serendipita</taxon>
    </lineage>
</organism>
<evidence type="ECO:0000313" key="3">
    <source>
        <dbReference type="EMBL" id="KIM27792.1"/>
    </source>
</evidence>
<dbReference type="InterPro" id="IPR020839">
    <property type="entry name" value="SCD"/>
</dbReference>
<dbReference type="HOGENOM" id="CLU_003349_0_0_1"/>
<feature type="region of interest" description="Disordered" evidence="1">
    <location>
        <begin position="975"/>
        <end position="1018"/>
    </location>
</feature>
<dbReference type="GO" id="GO:0000785">
    <property type="term" value="C:chromatin"/>
    <property type="evidence" value="ECO:0007669"/>
    <property type="project" value="TreeGrafter"/>
</dbReference>
<dbReference type="Pfam" id="PF08514">
    <property type="entry name" value="STAG"/>
    <property type="match status" value="1"/>
</dbReference>
<dbReference type="GO" id="GO:0008278">
    <property type="term" value="C:cohesin complex"/>
    <property type="evidence" value="ECO:0007669"/>
    <property type="project" value="TreeGrafter"/>
</dbReference>
<dbReference type="OrthoDB" id="498590at2759"/>
<protein>
    <recommendedName>
        <fullName evidence="2">SCD domain-containing protein</fullName>
    </recommendedName>
</protein>
<dbReference type="Gene3D" id="1.25.10.10">
    <property type="entry name" value="Leucine-rich Repeat Variant"/>
    <property type="match status" value="1"/>
</dbReference>
<feature type="region of interest" description="Disordered" evidence="1">
    <location>
        <begin position="519"/>
        <end position="543"/>
    </location>
</feature>
<gene>
    <name evidence="3" type="ORF">M408DRAFT_329747</name>
</gene>
<evidence type="ECO:0000256" key="1">
    <source>
        <dbReference type="SAM" id="MobiDB-lite"/>
    </source>
</evidence>
<dbReference type="PROSITE" id="PS51425">
    <property type="entry name" value="SCD"/>
    <property type="match status" value="1"/>
</dbReference>
<dbReference type="Pfam" id="PF24571">
    <property type="entry name" value="HEAT_SCC3-SA"/>
    <property type="match status" value="1"/>
</dbReference>
<feature type="region of interest" description="Disordered" evidence="1">
    <location>
        <begin position="1"/>
        <end position="107"/>
    </location>
</feature>
<dbReference type="SUPFAM" id="SSF48371">
    <property type="entry name" value="ARM repeat"/>
    <property type="match status" value="1"/>
</dbReference>
<dbReference type="GO" id="GO:0003682">
    <property type="term" value="F:chromatin binding"/>
    <property type="evidence" value="ECO:0007669"/>
    <property type="project" value="TreeGrafter"/>
</dbReference>
<feature type="compositionally biased region" description="Basic and acidic residues" evidence="1">
    <location>
        <begin position="533"/>
        <end position="543"/>
    </location>
</feature>
<keyword evidence="4" id="KW-1185">Reference proteome</keyword>
<dbReference type="GO" id="GO:0005634">
    <property type="term" value="C:nucleus"/>
    <property type="evidence" value="ECO:0007669"/>
    <property type="project" value="TreeGrafter"/>
</dbReference>
<dbReference type="InterPro" id="IPR011989">
    <property type="entry name" value="ARM-like"/>
</dbReference>
<feature type="region of interest" description="Disordered" evidence="1">
    <location>
        <begin position="587"/>
        <end position="606"/>
    </location>
</feature>
<dbReference type="Pfam" id="PF21581">
    <property type="entry name" value="SCD"/>
    <property type="match status" value="1"/>
</dbReference>
<evidence type="ECO:0000313" key="4">
    <source>
        <dbReference type="Proteomes" id="UP000054097"/>
    </source>
</evidence>
<feature type="compositionally biased region" description="Basic residues" evidence="1">
    <location>
        <begin position="1274"/>
        <end position="1288"/>
    </location>
</feature>
<dbReference type="InterPro" id="IPR016024">
    <property type="entry name" value="ARM-type_fold"/>
</dbReference>
<feature type="compositionally biased region" description="Acidic residues" evidence="1">
    <location>
        <begin position="983"/>
        <end position="993"/>
    </location>
</feature>
<dbReference type="InterPro" id="IPR039662">
    <property type="entry name" value="Cohesin_Scc3/SA"/>
</dbReference>
<proteinExistence type="predicted"/>
<dbReference type="PANTHER" id="PTHR11199:SF0">
    <property type="entry name" value="LD34181P-RELATED"/>
    <property type="match status" value="1"/>
</dbReference>
<feature type="compositionally biased region" description="Basic residues" evidence="1">
    <location>
        <begin position="1236"/>
        <end position="1245"/>
    </location>
</feature>
<feature type="compositionally biased region" description="Acidic residues" evidence="1">
    <location>
        <begin position="36"/>
        <end position="47"/>
    </location>
</feature>
<feature type="compositionally biased region" description="Acidic residues" evidence="1">
    <location>
        <begin position="1389"/>
        <end position="1399"/>
    </location>
</feature>
<dbReference type="EMBL" id="KN824296">
    <property type="protein sequence ID" value="KIM27792.1"/>
    <property type="molecule type" value="Genomic_DNA"/>
</dbReference>
<dbReference type="InterPro" id="IPR056396">
    <property type="entry name" value="HEAT_SCC3-SA"/>
</dbReference>
<name>A0A0C2XF69_SERVB</name>
<feature type="region of interest" description="Disordered" evidence="1">
    <location>
        <begin position="1228"/>
        <end position="1410"/>
    </location>
</feature>